<dbReference type="InterPro" id="IPR057240">
    <property type="entry name" value="ParB_dimer_C"/>
</dbReference>
<evidence type="ECO:0000259" key="5">
    <source>
        <dbReference type="SMART" id="SM00470"/>
    </source>
</evidence>
<dbReference type="AlphaFoldDB" id="A0A2H0VIA3"/>
<feature type="region of interest" description="Disordered" evidence="4">
    <location>
        <begin position="1"/>
        <end position="25"/>
    </location>
</feature>
<dbReference type="Pfam" id="PF17762">
    <property type="entry name" value="HTH_ParB"/>
    <property type="match status" value="1"/>
</dbReference>
<dbReference type="GO" id="GO:0007059">
    <property type="term" value="P:chromosome segregation"/>
    <property type="evidence" value="ECO:0007669"/>
    <property type="project" value="UniProtKB-KW"/>
</dbReference>
<evidence type="ECO:0000313" key="6">
    <source>
        <dbReference type="EMBL" id="PIR98040.1"/>
    </source>
</evidence>
<sequence>MLGDGLKSLIPSKKNDPISSRVGADDEIEFPLPDITNEGLGLTPLVRDALTTLPERDIIETKQPSRPTEKTSDHIFHIEVDKVFPNPNQPRRNFDQDALKELAESIREFGILQPLVVTKKEREIETGSTVEYELIAGERRLMAAKMLGLPTVPAIVRHTKTDVEKLELAVIENIQREDLNPIETGRAMARLQDEFGMTQREIATRLGKSREVVSNTMRLLNLPSEIQKAISEGKVGESQGRLLLSVEDQRIQDALFREVANRGMSVRDLTARIKRIKGQAYENKPGIKKMLDPESVALKEKLEELLGTRVDMRKDGQSGKIIINFYSQEELDDLTAKLFKQNDSQPTSHLSEI</sequence>
<dbReference type="SMART" id="SM00470">
    <property type="entry name" value="ParB"/>
    <property type="match status" value="1"/>
</dbReference>
<dbReference type="InterPro" id="IPR041468">
    <property type="entry name" value="HTH_ParB/Spo0J"/>
</dbReference>
<dbReference type="CDD" id="cd16393">
    <property type="entry name" value="SPO0J_N"/>
    <property type="match status" value="1"/>
</dbReference>
<accession>A0A2H0VIA3</accession>
<keyword evidence="3" id="KW-0238">DNA-binding</keyword>
<dbReference type="InterPro" id="IPR036086">
    <property type="entry name" value="ParB/Sulfiredoxin_sf"/>
</dbReference>
<reference evidence="7" key="1">
    <citation type="submission" date="2017-09" db="EMBL/GenBank/DDBJ databases">
        <title>Depth-based differentiation of microbial function through sediment-hosted aquifers and enrichment of novel symbionts in the deep terrestrial subsurface.</title>
        <authorList>
            <person name="Probst A.J."/>
            <person name="Ladd B."/>
            <person name="Jarett J.K."/>
            <person name="Geller-Mcgrath D.E."/>
            <person name="Sieber C.M.K."/>
            <person name="Emerson J.B."/>
            <person name="Anantharaman K."/>
            <person name="Thomas B.C."/>
            <person name="Malmstrom R."/>
            <person name="Stieglmeier M."/>
            <person name="Klingl A."/>
            <person name="Woyke T."/>
            <person name="Ryan C.M."/>
            <person name="Banfield J.F."/>
        </authorList>
    </citation>
    <scope>NUCLEOTIDE SEQUENCE [LARGE SCALE GENOMIC DNA]</scope>
</reference>
<dbReference type="PANTHER" id="PTHR33375:SF1">
    <property type="entry name" value="CHROMOSOME-PARTITIONING PROTEIN PARB-RELATED"/>
    <property type="match status" value="1"/>
</dbReference>
<dbReference type="Proteomes" id="UP000231466">
    <property type="component" value="Unassembled WGS sequence"/>
</dbReference>
<dbReference type="Pfam" id="PF02195">
    <property type="entry name" value="ParB_N"/>
    <property type="match status" value="1"/>
</dbReference>
<name>A0A2H0VIA3_9BACT</name>
<evidence type="ECO:0000256" key="1">
    <source>
        <dbReference type="ARBA" id="ARBA00006295"/>
    </source>
</evidence>
<dbReference type="EMBL" id="PFAH01000005">
    <property type="protein sequence ID" value="PIR98040.1"/>
    <property type="molecule type" value="Genomic_DNA"/>
</dbReference>
<dbReference type="InterPro" id="IPR004437">
    <property type="entry name" value="ParB/RepB/Spo0J"/>
</dbReference>
<dbReference type="Gene3D" id="1.10.10.2830">
    <property type="match status" value="1"/>
</dbReference>
<protein>
    <recommendedName>
        <fullName evidence="5">ParB-like N-terminal domain-containing protein</fullName>
    </recommendedName>
</protein>
<dbReference type="FunFam" id="3.90.1530.30:FF:000001">
    <property type="entry name" value="Chromosome partitioning protein ParB"/>
    <property type="match status" value="1"/>
</dbReference>
<gene>
    <name evidence="6" type="ORF">COT89_01185</name>
</gene>
<dbReference type="NCBIfam" id="TIGR00180">
    <property type="entry name" value="parB_part"/>
    <property type="match status" value="1"/>
</dbReference>
<dbReference type="InterPro" id="IPR003115">
    <property type="entry name" value="ParB_N"/>
</dbReference>
<dbReference type="GO" id="GO:0005694">
    <property type="term" value="C:chromosome"/>
    <property type="evidence" value="ECO:0007669"/>
    <property type="project" value="TreeGrafter"/>
</dbReference>
<proteinExistence type="inferred from homology"/>
<dbReference type="Gene3D" id="3.90.1530.30">
    <property type="match status" value="1"/>
</dbReference>
<evidence type="ECO:0000256" key="2">
    <source>
        <dbReference type="ARBA" id="ARBA00022829"/>
    </source>
</evidence>
<dbReference type="InterPro" id="IPR050336">
    <property type="entry name" value="Chromosome_partition/occlusion"/>
</dbReference>
<dbReference type="PANTHER" id="PTHR33375">
    <property type="entry name" value="CHROMOSOME-PARTITIONING PROTEIN PARB-RELATED"/>
    <property type="match status" value="1"/>
</dbReference>
<evidence type="ECO:0000256" key="4">
    <source>
        <dbReference type="SAM" id="MobiDB-lite"/>
    </source>
</evidence>
<evidence type="ECO:0000313" key="7">
    <source>
        <dbReference type="Proteomes" id="UP000231466"/>
    </source>
</evidence>
<organism evidence="6 7">
    <name type="scientific">Candidatus Colwellbacteria bacterium CG10_big_fil_rev_8_21_14_0_10_42_22</name>
    <dbReference type="NCBI Taxonomy" id="1974540"/>
    <lineage>
        <taxon>Bacteria</taxon>
        <taxon>Candidatus Colwelliibacteriota</taxon>
    </lineage>
</organism>
<evidence type="ECO:0000256" key="3">
    <source>
        <dbReference type="ARBA" id="ARBA00023125"/>
    </source>
</evidence>
<keyword evidence="2" id="KW-0159">Chromosome partition</keyword>
<comment type="caution">
    <text evidence="6">The sequence shown here is derived from an EMBL/GenBank/DDBJ whole genome shotgun (WGS) entry which is preliminary data.</text>
</comment>
<dbReference type="SUPFAM" id="SSF109709">
    <property type="entry name" value="KorB DNA-binding domain-like"/>
    <property type="match status" value="1"/>
</dbReference>
<dbReference type="GO" id="GO:0003677">
    <property type="term" value="F:DNA binding"/>
    <property type="evidence" value="ECO:0007669"/>
    <property type="project" value="UniProtKB-KW"/>
</dbReference>
<dbReference type="Pfam" id="PF23552">
    <property type="entry name" value="ParB_C"/>
    <property type="match status" value="1"/>
</dbReference>
<dbReference type="SUPFAM" id="SSF110849">
    <property type="entry name" value="ParB/Sulfiredoxin"/>
    <property type="match status" value="1"/>
</dbReference>
<dbReference type="FunFam" id="1.10.10.2830:FF:000001">
    <property type="entry name" value="Chromosome partitioning protein ParB"/>
    <property type="match status" value="1"/>
</dbReference>
<feature type="domain" description="ParB-like N-terminal" evidence="5">
    <location>
        <begin position="76"/>
        <end position="174"/>
    </location>
</feature>
<comment type="similarity">
    <text evidence="1">Belongs to the ParB family.</text>
</comment>